<accession>A0A6J7WK56</accession>
<keyword evidence="1" id="KW-0540">Nuclease</keyword>
<dbReference type="Gene3D" id="3.60.21.10">
    <property type="match status" value="1"/>
</dbReference>
<name>A0A6J7WK56_9CAUD</name>
<dbReference type="SUPFAM" id="SSF56300">
    <property type="entry name" value="Metallo-dependent phosphatases"/>
    <property type="match status" value="1"/>
</dbReference>
<organism evidence="1">
    <name type="scientific">uncultured Caudovirales phage</name>
    <dbReference type="NCBI Taxonomy" id="2100421"/>
    <lineage>
        <taxon>Viruses</taxon>
        <taxon>Duplodnaviria</taxon>
        <taxon>Heunggongvirae</taxon>
        <taxon>Uroviricota</taxon>
        <taxon>Caudoviricetes</taxon>
        <taxon>Peduoviridae</taxon>
        <taxon>Maltschvirus</taxon>
        <taxon>Maltschvirus maltsch</taxon>
    </lineage>
</organism>
<protein>
    <submittedName>
        <fullName evidence="1">Endonuclease subunit</fullName>
    </submittedName>
</protein>
<evidence type="ECO:0000313" key="1">
    <source>
        <dbReference type="EMBL" id="CAB5214343.1"/>
    </source>
</evidence>
<proteinExistence type="predicted"/>
<sequence length="338" mass="39232">MTNLFKKAAIFTDVHFGLKSNSTLHNEDCLAFVKWATAKAREEGCETALFLGDWHNNRASINIVTLQYSLRALEHLNENFDQTFFIPGNHDLYYRDKRDVQSVEWAKHLTNIHICNDWTTFGDVTIAPWLVGDDHKKVKKLKGKYMFGHFELPGYLMNAMVAMPDHGEITGNDMQGFEHVFTGHFHKRQTQRNITYIGNCFPHNYADAGDDDRGLTILEWGKAPEYHSWPNQPMYRVFQLSDVLKHTEVMLKPNMHVRVNLDIDISYEEATFIKETFIDTYKLREITLIPAKVTELSDYEIAGNIEFESVDQIVFGQLNSIDSQQFNKNLLLDIYRNL</sequence>
<dbReference type="EMBL" id="LR798243">
    <property type="protein sequence ID" value="CAB5214343.1"/>
    <property type="molecule type" value="Genomic_DNA"/>
</dbReference>
<gene>
    <name evidence="1" type="ORF">UFOVP190_65</name>
</gene>
<dbReference type="GO" id="GO:0016787">
    <property type="term" value="F:hydrolase activity"/>
    <property type="evidence" value="ECO:0007669"/>
    <property type="project" value="InterPro"/>
</dbReference>
<dbReference type="GO" id="GO:0004519">
    <property type="term" value="F:endonuclease activity"/>
    <property type="evidence" value="ECO:0007669"/>
    <property type="project" value="UniProtKB-KW"/>
</dbReference>
<keyword evidence="1" id="KW-0378">Hydrolase</keyword>
<reference evidence="1" key="1">
    <citation type="submission" date="2020-05" db="EMBL/GenBank/DDBJ databases">
        <authorList>
            <person name="Chiriac C."/>
            <person name="Salcher M."/>
            <person name="Ghai R."/>
            <person name="Kavagutti S V."/>
        </authorList>
    </citation>
    <scope>NUCLEOTIDE SEQUENCE</scope>
</reference>
<dbReference type="InterPro" id="IPR029052">
    <property type="entry name" value="Metallo-depent_PP-like"/>
</dbReference>
<keyword evidence="1" id="KW-0255">Endonuclease</keyword>